<dbReference type="HOGENOM" id="CLU_013137_7_3_1"/>
<dbReference type="GO" id="GO:0005737">
    <property type="term" value="C:cytoplasm"/>
    <property type="evidence" value="ECO:0007669"/>
    <property type="project" value="UniProtKB-ARBA"/>
</dbReference>
<dbReference type="SUPFAM" id="SSF49899">
    <property type="entry name" value="Concanavalin A-like lectins/glucanases"/>
    <property type="match status" value="1"/>
</dbReference>
<dbReference type="PROSITE" id="PS50188">
    <property type="entry name" value="B302_SPRY"/>
    <property type="match status" value="1"/>
</dbReference>
<dbReference type="AlphaFoldDB" id="S4RZN5"/>
<dbReference type="STRING" id="7757.ENSPMAP00000010676"/>
<organism evidence="5">
    <name type="scientific">Petromyzon marinus</name>
    <name type="common">Sea lamprey</name>
    <dbReference type="NCBI Taxonomy" id="7757"/>
    <lineage>
        <taxon>Eukaryota</taxon>
        <taxon>Metazoa</taxon>
        <taxon>Chordata</taxon>
        <taxon>Craniata</taxon>
        <taxon>Vertebrata</taxon>
        <taxon>Cyclostomata</taxon>
        <taxon>Hyperoartia</taxon>
        <taxon>Petromyzontiformes</taxon>
        <taxon>Petromyzontidae</taxon>
        <taxon>Petromyzon</taxon>
    </lineage>
</organism>
<dbReference type="OMA" id="GHYWEVD"/>
<evidence type="ECO:0000256" key="2">
    <source>
        <dbReference type="ARBA" id="ARBA00022771"/>
    </source>
</evidence>
<evidence type="ECO:0000256" key="1">
    <source>
        <dbReference type="ARBA" id="ARBA00022723"/>
    </source>
</evidence>
<dbReference type="InterPro" id="IPR013320">
    <property type="entry name" value="ConA-like_dom_sf"/>
</dbReference>
<reference evidence="5" key="2">
    <citation type="submission" date="2025-09" db="UniProtKB">
        <authorList>
            <consortium name="Ensembl"/>
        </authorList>
    </citation>
    <scope>IDENTIFICATION</scope>
</reference>
<dbReference type="GO" id="GO:0008270">
    <property type="term" value="F:zinc ion binding"/>
    <property type="evidence" value="ECO:0007669"/>
    <property type="project" value="UniProtKB-KW"/>
</dbReference>
<proteinExistence type="predicted"/>
<keyword evidence="3" id="KW-0862">Zinc</keyword>
<feature type="domain" description="B30.2/SPRY" evidence="4">
    <location>
        <begin position="1"/>
        <end position="148"/>
    </location>
</feature>
<dbReference type="InterPro" id="IPR043136">
    <property type="entry name" value="B30.2/SPRY_sf"/>
</dbReference>
<dbReference type="GeneTree" id="ENSGT00940000154395"/>
<dbReference type="SMART" id="SM00589">
    <property type="entry name" value="PRY"/>
    <property type="match status" value="1"/>
</dbReference>
<dbReference type="Pfam" id="PF13765">
    <property type="entry name" value="PRY"/>
    <property type="match status" value="1"/>
</dbReference>
<protein>
    <recommendedName>
        <fullName evidence="4">B30.2/SPRY domain-containing protein</fullName>
    </recommendedName>
</protein>
<dbReference type="PANTHER" id="PTHR25465">
    <property type="entry name" value="B-BOX DOMAIN CONTAINING"/>
    <property type="match status" value="1"/>
</dbReference>
<dbReference type="InterPro" id="IPR051051">
    <property type="entry name" value="E3_ubiq-ligase_TRIM/RNF"/>
</dbReference>
<evidence type="ECO:0000256" key="3">
    <source>
        <dbReference type="ARBA" id="ARBA00022833"/>
    </source>
</evidence>
<dbReference type="Gene3D" id="2.60.120.920">
    <property type="match status" value="1"/>
</dbReference>
<dbReference type="InterPro" id="IPR001870">
    <property type="entry name" value="B30.2/SPRY"/>
</dbReference>
<dbReference type="Ensembl" id="ENSPMAT00000010722.1">
    <property type="protein sequence ID" value="ENSPMAP00000010676.1"/>
    <property type="gene ID" value="ENSPMAG00000009710.1"/>
</dbReference>
<dbReference type="PANTHER" id="PTHR25465:SF14">
    <property type="entry name" value="E3 UBIQUITIN-PROTEIN LIGASE TRIM65"/>
    <property type="match status" value="1"/>
</dbReference>
<sequence length="148" mass="16912">CSPTLNPNSAHRQLQMSADLSTVTWKKEEQPYSDHGERFKQWEIVLCFENFSSGGHYWEVDGGDFVALISADFKTVRTSTHTQPYPYNSVNEVSWSLKKWGNAYKAVHNETETKLTVRDAPKRVGVHLDWEAGVLSFYSADSMSLLHR</sequence>
<accession>S4RZN5</accession>
<dbReference type="InterPro" id="IPR003879">
    <property type="entry name" value="Butyrophylin_SPRY"/>
</dbReference>
<evidence type="ECO:0000259" key="4">
    <source>
        <dbReference type="PROSITE" id="PS50188"/>
    </source>
</evidence>
<name>S4RZN5_PETMA</name>
<evidence type="ECO:0000313" key="5">
    <source>
        <dbReference type="Ensembl" id="ENSPMAP00000010676.1"/>
    </source>
</evidence>
<dbReference type="PRINTS" id="PR01407">
    <property type="entry name" value="BUTYPHLNCDUF"/>
</dbReference>
<reference evidence="5" key="1">
    <citation type="submission" date="2025-08" db="UniProtKB">
        <authorList>
            <consortium name="Ensembl"/>
        </authorList>
    </citation>
    <scope>IDENTIFICATION</scope>
</reference>
<keyword evidence="1" id="KW-0479">Metal-binding</keyword>
<keyword evidence="2" id="KW-0863">Zinc-finger</keyword>
<dbReference type="InterPro" id="IPR006574">
    <property type="entry name" value="PRY"/>
</dbReference>